<dbReference type="EMBL" id="BLKM01001584">
    <property type="protein sequence ID" value="GFG40169.1"/>
    <property type="molecule type" value="Genomic_DNA"/>
</dbReference>
<dbReference type="AlphaFoldDB" id="A0A6L2Q5L7"/>
<dbReference type="PANTHER" id="PTHR11008:SF9">
    <property type="entry name" value="PROTEIN TAKEOUT-LIKE PROTEIN"/>
    <property type="match status" value="1"/>
</dbReference>
<gene>
    <name evidence="1" type="ORF">Cfor_02292</name>
</gene>
<dbReference type="InterPro" id="IPR010562">
    <property type="entry name" value="Haemolymph_juvenile_hormone-bd"/>
</dbReference>
<dbReference type="PANTHER" id="PTHR11008">
    <property type="entry name" value="PROTEIN TAKEOUT-LIKE PROTEIN"/>
    <property type="match status" value="1"/>
</dbReference>
<protein>
    <submittedName>
        <fullName evidence="1">Uncharacterized protein</fullName>
    </submittedName>
</protein>
<organism evidence="1 2">
    <name type="scientific">Coptotermes formosanus</name>
    <name type="common">Formosan subterranean termite</name>
    <dbReference type="NCBI Taxonomy" id="36987"/>
    <lineage>
        <taxon>Eukaryota</taxon>
        <taxon>Metazoa</taxon>
        <taxon>Ecdysozoa</taxon>
        <taxon>Arthropoda</taxon>
        <taxon>Hexapoda</taxon>
        <taxon>Insecta</taxon>
        <taxon>Pterygota</taxon>
        <taxon>Neoptera</taxon>
        <taxon>Polyneoptera</taxon>
        <taxon>Dictyoptera</taxon>
        <taxon>Blattodea</taxon>
        <taxon>Blattoidea</taxon>
        <taxon>Termitoidae</taxon>
        <taxon>Rhinotermitidae</taxon>
        <taxon>Coptotermes</taxon>
    </lineage>
</organism>
<dbReference type="InterPro" id="IPR020234">
    <property type="entry name" value="Mite_allergen_group-7"/>
</dbReference>
<dbReference type="Pfam" id="PF06585">
    <property type="entry name" value="JHBP"/>
    <property type="match status" value="1"/>
</dbReference>
<name>A0A6L2Q5L7_COPFO</name>
<dbReference type="InterPro" id="IPR038602">
    <property type="entry name" value="Mite_allergen_7_sf"/>
</dbReference>
<evidence type="ECO:0000313" key="1">
    <source>
        <dbReference type="EMBL" id="GFG40169.1"/>
    </source>
</evidence>
<evidence type="ECO:0000313" key="2">
    <source>
        <dbReference type="Proteomes" id="UP000502823"/>
    </source>
</evidence>
<proteinExistence type="predicted"/>
<comment type="caution">
    <text evidence="1">The sequence shown here is derived from an EMBL/GenBank/DDBJ whole genome shotgun (WGS) entry which is preliminary data.</text>
</comment>
<keyword evidence="2" id="KW-1185">Reference proteome</keyword>
<accession>A0A6L2Q5L7</accession>
<sequence length="681" mass="75188">INHTSFRSNQTNNKIIKDCETLSTFSKRLLHYWYRNAEHIHLQEAKLVQKVSEQPELELDDIHIPVDDDISVQLSNLKLLNVPSIDVISAKPNLEFLNLALDIDIGDVEVAGNFEVVSKKTLAEIPVTSSGEFTLKNSGVKATGKVGLSLQTNFFKTINYDVAYQPSESYFTVSYLEDNKRVISALKVQEQQEAKVVAHINRELKNVLNRLVQNRLDDILGAVPVDKLIGERRAAESYREHARALTAVANDYVDELLNTARSYIEDKGLSQIAIPNIDVSFSKKILFVTWHGSFTTSDGYARNLATLTRTGDISLDYDPNTGGITVFGSLGLRQLDLGYGGYKAKFQGVGPSGTLSAHVGSNSIFLKVGLLLEPEPSITLEDVHIEYVKDIKIEVTGLGILNWLASKILSWVVGLLNDKIVGFLNGNLQQHISAILPLLDPTFCTVRNCVPFRKHISCQQPSDRIIKSTKSAYITYYEENVIELRTIESHVVCKGKYAEDGLKESPSVLSENRATQASQLQKHVRLKKGSPTFSVEDLRGAHTKHVQIQDLSADLTKVALNLQKMKTQAILIAAIALLLGTEAGFIKPSPGTASHPLTDLTRPSPNTRKVLPNLVLSPALAKALYYAQASLSSTIHKVCITTSTTSGQNEKSHHHITITTKIPIISSVVLKHITTKMLFSE</sequence>
<dbReference type="InterPro" id="IPR038606">
    <property type="entry name" value="To_sf"/>
</dbReference>
<reference evidence="2" key="1">
    <citation type="submission" date="2020-01" db="EMBL/GenBank/DDBJ databases">
        <title>Draft genome sequence of the Termite Coptotermes fromosanus.</title>
        <authorList>
            <person name="Itakura S."/>
            <person name="Yosikawa Y."/>
            <person name="Umezawa K."/>
        </authorList>
    </citation>
    <scope>NUCLEOTIDE SEQUENCE [LARGE SCALE GENOMIC DNA]</scope>
</reference>
<dbReference type="Gene3D" id="3.15.10.30">
    <property type="entry name" value="Haemolymph juvenile hormone binding protein"/>
    <property type="match status" value="1"/>
</dbReference>
<dbReference type="Proteomes" id="UP000502823">
    <property type="component" value="Unassembled WGS sequence"/>
</dbReference>
<dbReference type="OrthoDB" id="8187668at2759"/>
<dbReference type="Pfam" id="PF16984">
    <property type="entry name" value="Grp7_allergen"/>
    <property type="match status" value="1"/>
</dbReference>
<dbReference type="InParanoid" id="A0A6L2Q5L7"/>
<feature type="non-terminal residue" evidence="1">
    <location>
        <position position="1"/>
    </location>
</feature>
<dbReference type="Gene3D" id="3.15.10.50">
    <property type="match status" value="1"/>
</dbReference>